<organism evidence="1 2">
    <name type="scientific">Hymenobacter cellulosilyticus</name>
    <dbReference type="NCBI Taxonomy" id="2932248"/>
    <lineage>
        <taxon>Bacteria</taxon>
        <taxon>Pseudomonadati</taxon>
        <taxon>Bacteroidota</taxon>
        <taxon>Cytophagia</taxon>
        <taxon>Cytophagales</taxon>
        <taxon>Hymenobacteraceae</taxon>
        <taxon>Hymenobacter</taxon>
    </lineage>
</organism>
<dbReference type="KEGG" id="hcu:MUN79_04040"/>
<accession>A0A8T9Q879</accession>
<proteinExistence type="predicted"/>
<dbReference type="AlphaFoldDB" id="A0A8T9Q879"/>
<evidence type="ECO:0000313" key="1">
    <source>
        <dbReference type="EMBL" id="UOQ73152.1"/>
    </source>
</evidence>
<name>A0A8T9Q879_9BACT</name>
<gene>
    <name evidence="1" type="ORF">MUN79_04040</name>
</gene>
<evidence type="ECO:0000313" key="2">
    <source>
        <dbReference type="Proteomes" id="UP000831796"/>
    </source>
</evidence>
<dbReference type="RefSeq" id="WP_244676507.1">
    <property type="nucleotide sequence ID" value="NZ_CP095046.1"/>
</dbReference>
<protein>
    <submittedName>
        <fullName evidence="1">Uncharacterized protein</fullName>
    </submittedName>
</protein>
<dbReference type="Proteomes" id="UP000831796">
    <property type="component" value="Chromosome"/>
</dbReference>
<keyword evidence="2" id="KW-1185">Reference proteome</keyword>
<sequence length="245" mass="27782">MKRRIRSIFWLMTLCILGINGFQAYWLYNTYQLTNSQLERTAREALRTVLLQQQLRQARELLPAGAGKKPVRVFVRQLGEGGPDQLELTTTRQTTTADGQLQTVSVQRELRRRPGPLPAADTLARNLTQLLLHDWSDKRPVNLAELTRAYRTELRLRQADAPFTLDTLTIRPQLARRGGVQIVRFVQPPQSPNRAFSTPPMLLNPVRDQYVQASFGAPLPMCYAAWAGCWLARCCCWASPRAALG</sequence>
<dbReference type="EMBL" id="CP095046">
    <property type="protein sequence ID" value="UOQ73152.1"/>
    <property type="molecule type" value="Genomic_DNA"/>
</dbReference>
<reference evidence="1" key="1">
    <citation type="submission" date="2022-04" db="EMBL/GenBank/DDBJ databases">
        <title>Hymenobacter sp. isolated from the air.</title>
        <authorList>
            <person name="Won M."/>
            <person name="Lee C.-M."/>
            <person name="Woen H.-Y."/>
            <person name="Kwon S.-W."/>
        </authorList>
    </citation>
    <scope>NUCLEOTIDE SEQUENCE</scope>
    <source>
        <strain evidence="1">5116S-3</strain>
    </source>
</reference>